<sequence length="148" mass="16034">MTKRFTGWHMTGILVGGFGVVVAVNFMMAGLAVNSFGGVVVENSYVASQKFNGWLAAAEEANELGWSARVARNGAGHLEVQTEGTPEGTLAIAELRHPLGRAEPLRWQLEAADDGRFVSTAPLPEGRWLVRLTLAEGEQEYRIERPVG</sequence>
<organism evidence="2 3">
    <name type="scientific">Qipengyuania gaetbuli</name>
    <dbReference type="NCBI Taxonomy" id="266952"/>
    <lineage>
        <taxon>Bacteria</taxon>
        <taxon>Pseudomonadati</taxon>
        <taxon>Pseudomonadota</taxon>
        <taxon>Alphaproteobacteria</taxon>
        <taxon>Sphingomonadales</taxon>
        <taxon>Erythrobacteraceae</taxon>
        <taxon>Qipengyuania</taxon>
    </lineage>
</organism>
<dbReference type="AlphaFoldDB" id="A0A844XYU9"/>
<protein>
    <recommendedName>
        <fullName evidence="4">Nitrogen fixation protein FixH</fullName>
    </recommendedName>
</protein>
<proteinExistence type="predicted"/>
<dbReference type="Pfam" id="PF05751">
    <property type="entry name" value="FixH"/>
    <property type="match status" value="1"/>
</dbReference>
<evidence type="ECO:0000256" key="1">
    <source>
        <dbReference type="SAM" id="Phobius"/>
    </source>
</evidence>
<dbReference type="OrthoDB" id="1495896at2"/>
<name>A0A844XYU9_9SPHN</name>
<evidence type="ECO:0000313" key="3">
    <source>
        <dbReference type="Proteomes" id="UP000444185"/>
    </source>
</evidence>
<keyword evidence="1" id="KW-0472">Membrane</keyword>
<keyword evidence="3" id="KW-1185">Reference proteome</keyword>
<gene>
    <name evidence="2" type="ORF">GRI42_05885</name>
</gene>
<dbReference type="Proteomes" id="UP000444185">
    <property type="component" value="Unassembled WGS sequence"/>
</dbReference>
<keyword evidence="1" id="KW-0812">Transmembrane</keyword>
<accession>A0A844XYU9</accession>
<keyword evidence="1" id="KW-1133">Transmembrane helix</keyword>
<dbReference type="InterPro" id="IPR008620">
    <property type="entry name" value="FixH"/>
</dbReference>
<feature type="transmembrane region" description="Helical" evidence="1">
    <location>
        <begin position="12"/>
        <end position="33"/>
    </location>
</feature>
<evidence type="ECO:0008006" key="4">
    <source>
        <dbReference type="Google" id="ProtNLM"/>
    </source>
</evidence>
<dbReference type="RefSeq" id="WP_160607397.1">
    <property type="nucleotide sequence ID" value="NZ_WTYF01000004.1"/>
</dbReference>
<comment type="caution">
    <text evidence="2">The sequence shown here is derived from an EMBL/GenBank/DDBJ whole genome shotgun (WGS) entry which is preliminary data.</text>
</comment>
<reference evidence="2 3" key="1">
    <citation type="submission" date="2019-12" db="EMBL/GenBank/DDBJ databases">
        <title>Genomic-based taxomic classification of the family Erythrobacteraceae.</title>
        <authorList>
            <person name="Xu L."/>
        </authorList>
    </citation>
    <scope>NUCLEOTIDE SEQUENCE [LARGE SCALE GENOMIC DNA]</scope>
    <source>
        <strain evidence="2 3">DSM 16225</strain>
    </source>
</reference>
<evidence type="ECO:0000313" key="2">
    <source>
        <dbReference type="EMBL" id="MXO50834.1"/>
    </source>
</evidence>
<dbReference type="EMBL" id="WTYF01000004">
    <property type="protein sequence ID" value="MXO50834.1"/>
    <property type="molecule type" value="Genomic_DNA"/>
</dbReference>